<sequence length="202" mass="22234">MPSICLPRHYVPPSPMPQVLRSIHHTMSSWLKKMRVQWNCNSGGVPSSSSNVSGEEHPQIGICDRRGSLPKPRAADTAREEPFMRSWAFRIGGSGGGSKTKAASPAGNGKSAFLRKFRFRKGKKKGDHQEPGRRRMSDAAVVEAVHRVKLSQWTSVPQAKRSHEAVFVLRAHPLPRSLDAHHGGSDSPDDGDGKTNAIWDFI</sequence>
<name>A0ACB7TGF4_HYAAI</name>
<keyword evidence="2" id="KW-1185">Reference proteome</keyword>
<comment type="caution">
    <text evidence="1">The sequence shown here is derived from an EMBL/GenBank/DDBJ whole genome shotgun (WGS) entry which is preliminary data.</text>
</comment>
<dbReference type="EMBL" id="CM023481">
    <property type="protein sequence ID" value="KAH6946168.1"/>
    <property type="molecule type" value="Genomic_DNA"/>
</dbReference>
<evidence type="ECO:0000313" key="2">
    <source>
        <dbReference type="Proteomes" id="UP000821845"/>
    </source>
</evidence>
<dbReference type="Proteomes" id="UP000821845">
    <property type="component" value="Chromosome 1"/>
</dbReference>
<proteinExistence type="predicted"/>
<gene>
    <name evidence="1" type="ORF">HPB50_011982</name>
</gene>
<protein>
    <submittedName>
        <fullName evidence="1">Uncharacterized protein</fullName>
    </submittedName>
</protein>
<evidence type="ECO:0000313" key="1">
    <source>
        <dbReference type="EMBL" id="KAH6946168.1"/>
    </source>
</evidence>
<accession>A0ACB7TGF4</accession>
<reference evidence="1" key="1">
    <citation type="submission" date="2020-05" db="EMBL/GenBank/DDBJ databases">
        <title>Large-scale comparative analyses of tick genomes elucidate their genetic diversity and vector capacities.</title>
        <authorList>
            <person name="Jia N."/>
            <person name="Wang J."/>
            <person name="Shi W."/>
            <person name="Du L."/>
            <person name="Sun Y."/>
            <person name="Zhan W."/>
            <person name="Jiang J."/>
            <person name="Wang Q."/>
            <person name="Zhang B."/>
            <person name="Ji P."/>
            <person name="Sakyi L.B."/>
            <person name="Cui X."/>
            <person name="Yuan T."/>
            <person name="Jiang B."/>
            <person name="Yang W."/>
            <person name="Lam T.T.-Y."/>
            <person name="Chang Q."/>
            <person name="Ding S."/>
            <person name="Wang X."/>
            <person name="Zhu J."/>
            <person name="Ruan X."/>
            <person name="Zhao L."/>
            <person name="Wei J."/>
            <person name="Que T."/>
            <person name="Du C."/>
            <person name="Cheng J."/>
            <person name="Dai P."/>
            <person name="Han X."/>
            <person name="Huang E."/>
            <person name="Gao Y."/>
            <person name="Liu J."/>
            <person name="Shao H."/>
            <person name="Ye R."/>
            <person name="Li L."/>
            <person name="Wei W."/>
            <person name="Wang X."/>
            <person name="Wang C."/>
            <person name="Yang T."/>
            <person name="Huo Q."/>
            <person name="Li W."/>
            <person name="Guo W."/>
            <person name="Chen H."/>
            <person name="Zhou L."/>
            <person name="Ni X."/>
            <person name="Tian J."/>
            <person name="Zhou Y."/>
            <person name="Sheng Y."/>
            <person name="Liu T."/>
            <person name="Pan Y."/>
            <person name="Xia L."/>
            <person name="Li J."/>
            <person name="Zhao F."/>
            <person name="Cao W."/>
        </authorList>
    </citation>
    <scope>NUCLEOTIDE SEQUENCE</scope>
    <source>
        <strain evidence="1">Hyas-2018</strain>
    </source>
</reference>
<organism evidence="1 2">
    <name type="scientific">Hyalomma asiaticum</name>
    <name type="common">Tick</name>
    <dbReference type="NCBI Taxonomy" id="266040"/>
    <lineage>
        <taxon>Eukaryota</taxon>
        <taxon>Metazoa</taxon>
        <taxon>Ecdysozoa</taxon>
        <taxon>Arthropoda</taxon>
        <taxon>Chelicerata</taxon>
        <taxon>Arachnida</taxon>
        <taxon>Acari</taxon>
        <taxon>Parasitiformes</taxon>
        <taxon>Ixodida</taxon>
        <taxon>Ixodoidea</taxon>
        <taxon>Ixodidae</taxon>
        <taxon>Hyalomminae</taxon>
        <taxon>Hyalomma</taxon>
    </lineage>
</organism>